<evidence type="ECO:0000313" key="1">
    <source>
        <dbReference type="EMBL" id="MBB5270326.1"/>
    </source>
</evidence>
<reference evidence="1 2" key="1">
    <citation type="submission" date="2020-08" db="EMBL/GenBank/DDBJ databases">
        <title>Genomic Encyclopedia of Type Strains, Phase IV (KMG-IV): sequencing the most valuable type-strain genomes for metagenomic binning, comparative biology and taxonomic classification.</title>
        <authorList>
            <person name="Goeker M."/>
        </authorList>
    </citation>
    <scope>NUCLEOTIDE SEQUENCE [LARGE SCALE GENOMIC DNA]</scope>
    <source>
        <strain evidence="1 2">DSM 29781</strain>
    </source>
</reference>
<gene>
    <name evidence="1" type="ORF">HNQ70_000310</name>
</gene>
<dbReference type="EMBL" id="JACHGB010000001">
    <property type="protein sequence ID" value="MBB5270326.1"/>
    <property type="molecule type" value="Genomic_DNA"/>
</dbReference>
<comment type="caution">
    <text evidence="1">The sequence shown here is derived from an EMBL/GenBank/DDBJ whole genome shotgun (WGS) entry which is preliminary data.</text>
</comment>
<dbReference type="AlphaFoldDB" id="A0A7W8M6W7"/>
<organism evidence="1 2">
    <name type="scientific">Quisquiliibacterium transsilvanicum</name>
    <dbReference type="NCBI Taxonomy" id="1549638"/>
    <lineage>
        <taxon>Bacteria</taxon>
        <taxon>Pseudomonadati</taxon>
        <taxon>Pseudomonadota</taxon>
        <taxon>Betaproteobacteria</taxon>
        <taxon>Burkholderiales</taxon>
        <taxon>Burkholderiaceae</taxon>
        <taxon>Quisquiliibacterium</taxon>
    </lineage>
</organism>
<keyword evidence="2" id="KW-1185">Reference proteome</keyword>
<sequence length="90" mass="9760">MRRLRLKGFGPASSRAWPLTAWGCTCYESGECPTCVAWRTPGAPARIAARARQLGHRVVTVRYVDPVEVALAAAEGSEGFSEFLIGRGRP</sequence>
<evidence type="ECO:0000313" key="2">
    <source>
        <dbReference type="Proteomes" id="UP000532440"/>
    </source>
</evidence>
<proteinExistence type="predicted"/>
<protein>
    <submittedName>
        <fullName evidence="1">Uncharacterized protein</fullName>
    </submittedName>
</protein>
<accession>A0A7W8M6W7</accession>
<dbReference type="Proteomes" id="UP000532440">
    <property type="component" value="Unassembled WGS sequence"/>
</dbReference>
<name>A0A7W8M6W7_9BURK</name>